<evidence type="ECO:0000313" key="2">
    <source>
        <dbReference type="EMBL" id="CAE7088454.1"/>
    </source>
</evidence>
<dbReference type="AlphaFoldDB" id="A0A8H3DZM8"/>
<dbReference type="Proteomes" id="UP000663827">
    <property type="component" value="Unassembled WGS sequence"/>
</dbReference>
<reference evidence="2" key="1">
    <citation type="submission" date="2021-01" db="EMBL/GenBank/DDBJ databases">
        <authorList>
            <person name="Kaushik A."/>
        </authorList>
    </citation>
    <scope>NUCLEOTIDE SEQUENCE</scope>
    <source>
        <strain evidence="2">AG5</strain>
    </source>
</reference>
<evidence type="ECO:0000313" key="3">
    <source>
        <dbReference type="Proteomes" id="UP000663827"/>
    </source>
</evidence>
<organism evidence="2 3">
    <name type="scientific">Rhizoctonia solani</name>
    <dbReference type="NCBI Taxonomy" id="456999"/>
    <lineage>
        <taxon>Eukaryota</taxon>
        <taxon>Fungi</taxon>
        <taxon>Dikarya</taxon>
        <taxon>Basidiomycota</taxon>
        <taxon>Agaricomycotina</taxon>
        <taxon>Agaricomycetes</taxon>
        <taxon>Cantharellales</taxon>
        <taxon>Ceratobasidiaceae</taxon>
        <taxon>Rhizoctonia</taxon>
    </lineage>
</organism>
<feature type="compositionally biased region" description="Polar residues" evidence="1">
    <location>
        <begin position="122"/>
        <end position="132"/>
    </location>
</feature>
<protein>
    <submittedName>
        <fullName evidence="2">Uncharacterized protein</fullName>
    </submittedName>
</protein>
<feature type="compositionally biased region" description="Low complexity" evidence="1">
    <location>
        <begin position="153"/>
        <end position="163"/>
    </location>
</feature>
<feature type="region of interest" description="Disordered" evidence="1">
    <location>
        <begin position="72"/>
        <end position="199"/>
    </location>
</feature>
<evidence type="ECO:0000256" key="1">
    <source>
        <dbReference type="SAM" id="MobiDB-lite"/>
    </source>
</evidence>
<dbReference type="EMBL" id="CAJNJQ010000600">
    <property type="protein sequence ID" value="CAE7088454.1"/>
    <property type="molecule type" value="Genomic_DNA"/>
</dbReference>
<comment type="caution">
    <text evidence="2">The sequence shown here is derived from an EMBL/GenBank/DDBJ whole genome shotgun (WGS) entry which is preliminary data.</text>
</comment>
<feature type="compositionally biased region" description="Basic and acidic residues" evidence="1">
    <location>
        <begin position="133"/>
        <end position="142"/>
    </location>
</feature>
<gene>
    <name evidence="2" type="ORF">RDB_LOCUS29904</name>
</gene>
<proteinExistence type="predicted"/>
<sequence length="199" mass="21444">MSLLTISRAGKDHPTLQTPERAVEVLSRFSFQFVPISIGEGLNRVYSIAPNGSADYTREELENILAAVRASPFIPSPDSLPPVSISSRGRGGRGHGHRGQPPGSHAWRSHHASPSWVPPRETAQQGTAQQDNWRTRGPETSRPRGRGRGGYRGRASYGNYGAYPRGGGPPGTRDQTTPRPMPPVQNPDVQPLSDVPGSA</sequence>
<accession>A0A8H3DZM8</accession>
<name>A0A8H3DZM8_9AGAM</name>